<dbReference type="InterPro" id="IPR035952">
    <property type="entry name" value="Rhomboid-like_sf"/>
</dbReference>
<feature type="transmembrane region" description="Helical" evidence="9">
    <location>
        <begin position="296"/>
        <end position="313"/>
    </location>
</feature>
<keyword evidence="6" id="KW-0809">Transit peptide</keyword>
<keyword evidence="8 9" id="KW-0472">Membrane</keyword>
<evidence type="ECO:0000256" key="8">
    <source>
        <dbReference type="ARBA" id="ARBA00023136"/>
    </source>
</evidence>
<comment type="caution">
    <text evidence="11">The sequence shown here is derived from an EMBL/GenBank/DDBJ whole genome shotgun (WGS) entry which is preliminary data.</text>
</comment>
<evidence type="ECO:0000256" key="7">
    <source>
        <dbReference type="ARBA" id="ARBA00022989"/>
    </source>
</evidence>
<evidence type="ECO:0000256" key="6">
    <source>
        <dbReference type="ARBA" id="ARBA00022946"/>
    </source>
</evidence>
<protein>
    <recommendedName>
        <fullName evidence="10">Peptidase S54 rhomboid domain-containing protein</fullName>
    </recommendedName>
</protein>
<keyword evidence="4 9" id="KW-0812">Transmembrane</keyword>
<dbReference type="Gene3D" id="1.20.1540.10">
    <property type="entry name" value="Rhomboid-like"/>
    <property type="match status" value="1"/>
</dbReference>
<reference evidence="11 12" key="1">
    <citation type="journal article" date="2023" name="Hortic Res">
        <title>Pangenome of water caltrop reveals structural variations and asymmetric subgenome divergence after allopolyploidization.</title>
        <authorList>
            <person name="Zhang X."/>
            <person name="Chen Y."/>
            <person name="Wang L."/>
            <person name="Yuan Y."/>
            <person name="Fang M."/>
            <person name="Shi L."/>
            <person name="Lu R."/>
            <person name="Comes H.P."/>
            <person name="Ma Y."/>
            <person name="Chen Y."/>
            <person name="Huang G."/>
            <person name="Zhou Y."/>
            <person name="Zheng Z."/>
            <person name="Qiu Y."/>
        </authorList>
    </citation>
    <scope>NUCLEOTIDE SEQUENCE [LARGE SCALE GENOMIC DNA]</scope>
    <source>
        <strain evidence="11">F231</strain>
    </source>
</reference>
<dbReference type="PANTHER" id="PTHR43731">
    <property type="entry name" value="RHOMBOID PROTEASE"/>
    <property type="match status" value="1"/>
</dbReference>
<comment type="subcellular location">
    <subcellularLocation>
        <location evidence="1">Membrane</location>
        <topology evidence="1">Multi-pass membrane protein</topology>
    </subcellularLocation>
</comment>
<dbReference type="AlphaFoldDB" id="A0AAN7QW77"/>
<evidence type="ECO:0000259" key="10">
    <source>
        <dbReference type="Pfam" id="PF01694"/>
    </source>
</evidence>
<evidence type="ECO:0000256" key="9">
    <source>
        <dbReference type="SAM" id="Phobius"/>
    </source>
</evidence>
<feature type="domain" description="Peptidase S54 rhomboid" evidence="10">
    <location>
        <begin position="160"/>
        <end position="310"/>
    </location>
</feature>
<dbReference type="Pfam" id="PF01694">
    <property type="entry name" value="Rhomboid"/>
    <property type="match status" value="1"/>
</dbReference>
<dbReference type="EMBL" id="JAXQNO010000016">
    <property type="protein sequence ID" value="KAK4782194.1"/>
    <property type="molecule type" value="Genomic_DNA"/>
</dbReference>
<accession>A0AAN7QW77</accession>
<keyword evidence="7 9" id="KW-1133">Transmembrane helix</keyword>
<comment type="similarity">
    <text evidence="2">Belongs to the peptidase S54 family.</text>
</comment>
<evidence type="ECO:0000313" key="11">
    <source>
        <dbReference type="EMBL" id="KAK4782194.1"/>
    </source>
</evidence>
<evidence type="ECO:0000313" key="12">
    <source>
        <dbReference type="Proteomes" id="UP001346149"/>
    </source>
</evidence>
<evidence type="ECO:0000256" key="3">
    <source>
        <dbReference type="ARBA" id="ARBA00022670"/>
    </source>
</evidence>
<evidence type="ECO:0000256" key="5">
    <source>
        <dbReference type="ARBA" id="ARBA00022801"/>
    </source>
</evidence>
<feature type="transmembrane region" description="Helical" evidence="9">
    <location>
        <begin position="199"/>
        <end position="221"/>
    </location>
</feature>
<dbReference type="PANTHER" id="PTHR43731:SF14">
    <property type="entry name" value="PRESENILIN-ASSOCIATED RHOMBOID-LIKE PROTEIN, MITOCHONDRIAL"/>
    <property type="match status" value="1"/>
</dbReference>
<keyword evidence="3" id="KW-0645">Protease</keyword>
<feature type="transmembrane region" description="Helical" evidence="9">
    <location>
        <begin position="121"/>
        <end position="140"/>
    </location>
</feature>
<dbReference type="GO" id="GO:0016020">
    <property type="term" value="C:membrane"/>
    <property type="evidence" value="ECO:0007669"/>
    <property type="project" value="UniProtKB-SubCell"/>
</dbReference>
<organism evidence="11 12">
    <name type="scientific">Trapa natans</name>
    <name type="common">Water chestnut</name>
    <dbReference type="NCBI Taxonomy" id="22666"/>
    <lineage>
        <taxon>Eukaryota</taxon>
        <taxon>Viridiplantae</taxon>
        <taxon>Streptophyta</taxon>
        <taxon>Embryophyta</taxon>
        <taxon>Tracheophyta</taxon>
        <taxon>Spermatophyta</taxon>
        <taxon>Magnoliopsida</taxon>
        <taxon>eudicotyledons</taxon>
        <taxon>Gunneridae</taxon>
        <taxon>Pentapetalae</taxon>
        <taxon>rosids</taxon>
        <taxon>malvids</taxon>
        <taxon>Myrtales</taxon>
        <taxon>Lythraceae</taxon>
        <taxon>Trapa</taxon>
    </lineage>
</organism>
<dbReference type="SUPFAM" id="SSF144091">
    <property type="entry name" value="Rhomboid-like"/>
    <property type="match status" value="1"/>
</dbReference>
<dbReference type="FunFam" id="1.20.1540.10:FF:000018">
    <property type="entry name" value="RHOMBOID-like protein 12, mitochondrial"/>
    <property type="match status" value="1"/>
</dbReference>
<name>A0AAN7QW77_TRANT</name>
<dbReference type="Proteomes" id="UP001346149">
    <property type="component" value="Unassembled WGS sequence"/>
</dbReference>
<evidence type="ECO:0000256" key="1">
    <source>
        <dbReference type="ARBA" id="ARBA00004141"/>
    </source>
</evidence>
<dbReference type="GO" id="GO:0004252">
    <property type="term" value="F:serine-type endopeptidase activity"/>
    <property type="evidence" value="ECO:0007669"/>
    <property type="project" value="InterPro"/>
</dbReference>
<feature type="transmembrane region" description="Helical" evidence="9">
    <location>
        <begin position="160"/>
        <end position="187"/>
    </location>
</feature>
<dbReference type="InterPro" id="IPR050925">
    <property type="entry name" value="Rhomboid_protease_S54"/>
</dbReference>
<evidence type="ECO:0000256" key="2">
    <source>
        <dbReference type="ARBA" id="ARBA00009045"/>
    </source>
</evidence>
<evidence type="ECO:0000256" key="4">
    <source>
        <dbReference type="ARBA" id="ARBA00022692"/>
    </source>
</evidence>
<sequence>MQRLLSIRFLSNSNRSIISSSFPSSSSPLHLRHPHCLCNSASASSLSGPFRSQLGQLIHRHPDHGFIRNPLLLAWRRLQASAPPVQLRWFHSFYRNSGFGSISRSNVDAWRSWHRRLSTDNVVLGLVAANVAVFLLWQVADRGFMMRNFMISVDNIRKGYLHTMVTHAFSHMSIGHIVSNMLGLYFFGQHIGRVFGPEFLLKLYFAGAIGGAIFFLVYHAFSDSKYKGLFTVDPSRIPGLGASGAVNAIMLLDIFLFPKSTLMFEFIIPVPAILLGIYIIGKDMLRVIEGDPEVSGAAHLGGAAVAAIAWARVRRGRF</sequence>
<dbReference type="GO" id="GO:0006508">
    <property type="term" value="P:proteolysis"/>
    <property type="evidence" value="ECO:0007669"/>
    <property type="project" value="UniProtKB-KW"/>
</dbReference>
<proteinExistence type="inferred from homology"/>
<keyword evidence="5" id="KW-0378">Hydrolase</keyword>
<dbReference type="InterPro" id="IPR022764">
    <property type="entry name" value="Peptidase_S54_rhomboid_dom"/>
</dbReference>
<gene>
    <name evidence="11" type="ORF">SAY86_016296</name>
</gene>
<feature type="transmembrane region" description="Helical" evidence="9">
    <location>
        <begin position="262"/>
        <end position="281"/>
    </location>
</feature>
<feature type="transmembrane region" description="Helical" evidence="9">
    <location>
        <begin position="237"/>
        <end position="255"/>
    </location>
</feature>
<keyword evidence="12" id="KW-1185">Reference proteome</keyword>